<gene>
    <name evidence="8" type="ORF">GAYE_SCF20G4038</name>
</gene>
<reference evidence="8 9" key="1">
    <citation type="submission" date="2022-07" db="EMBL/GenBank/DDBJ databases">
        <title>Genome-wide signatures of adaptation to extreme environments.</title>
        <authorList>
            <person name="Cho C.H."/>
            <person name="Yoon H.S."/>
        </authorList>
    </citation>
    <scope>NUCLEOTIDE SEQUENCE [LARGE SCALE GENOMIC DNA]</scope>
    <source>
        <strain evidence="8 9">108.79 E11</strain>
    </source>
</reference>
<comment type="subcellular location">
    <subcellularLocation>
        <location evidence="1 7">Endoplasmic reticulum membrane</location>
        <topology evidence="1 7">Multi-pass membrane protein</topology>
    </subcellularLocation>
</comment>
<comment type="similarity">
    <text evidence="2 7">Belongs to the DPM3 family.</text>
</comment>
<feature type="transmembrane region" description="Helical" evidence="7">
    <location>
        <begin position="20"/>
        <end position="39"/>
    </location>
</feature>
<evidence type="ECO:0000313" key="8">
    <source>
        <dbReference type="EMBL" id="KAK4526124.1"/>
    </source>
</evidence>
<keyword evidence="5 7" id="KW-1133">Transmembrane helix</keyword>
<dbReference type="Proteomes" id="UP001300502">
    <property type="component" value="Unassembled WGS sequence"/>
</dbReference>
<evidence type="ECO:0000256" key="1">
    <source>
        <dbReference type="ARBA" id="ARBA00004477"/>
    </source>
</evidence>
<comment type="subunit">
    <text evidence="7">Component of the dolichol-phosphate mannose (DPM) synthase complex.</text>
</comment>
<dbReference type="InterPro" id="IPR013174">
    <property type="entry name" value="DPM3"/>
</dbReference>
<evidence type="ECO:0000256" key="2">
    <source>
        <dbReference type="ARBA" id="ARBA00010430"/>
    </source>
</evidence>
<comment type="caution">
    <text evidence="7">Lacks conserved residue(s) required for the propagation of feature annotation.</text>
</comment>
<comment type="caution">
    <text evidence="8">The sequence shown here is derived from an EMBL/GenBank/DDBJ whole genome shotgun (WGS) entry which is preliminary data.</text>
</comment>
<comment type="pathway">
    <text evidence="7">Protein modification; protein glycosylation.</text>
</comment>
<accession>A0AAV9IFN2</accession>
<dbReference type="AlphaFoldDB" id="A0AAV9IFN2"/>
<keyword evidence="4 7" id="KW-0256">Endoplasmic reticulum</keyword>
<evidence type="ECO:0000313" key="9">
    <source>
        <dbReference type="Proteomes" id="UP001300502"/>
    </source>
</evidence>
<name>A0AAV9IFN2_9RHOD</name>
<comment type="function">
    <text evidence="7">Stabilizer subunit of the dolichol-phosphate mannose (DPM) synthase complex; tethers catalytic subunit to the ER.</text>
</comment>
<keyword evidence="3 7" id="KW-0812">Transmembrane</keyword>
<dbReference type="EMBL" id="JANCYU010000037">
    <property type="protein sequence ID" value="KAK4526124.1"/>
    <property type="molecule type" value="Genomic_DNA"/>
</dbReference>
<dbReference type="Pfam" id="PF08285">
    <property type="entry name" value="DPM3"/>
    <property type="match status" value="1"/>
</dbReference>
<proteinExistence type="inferred from homology"/>
<evidence type="ECO:0000256" key="5">
    <source>
        <dbReference type="ARBA" id="ARBA00022989"/>
    </source>
</evidence>
<evidence type="ECO:0000256" key="3">
    <source>
        <dbReference type="ARBA" id="ARBA00022692"/>
    </source>
</evidence>
<sequence length="72" mass="8235">MMTSLQVTWDSSLSLRQVLLIIGSLLFIFVAYFAVRILYGLLTFPDRPKALAELERDLAEAKKFLRSKGIQM</sequence>
<evidence type="ECO:0000256" key="6">
    <source>
        <dbReference type="ARBA" id="ARBA00023136"/>
    </source>
</evidence>
<organism evidence="8 9">
    <name type="scientific">Galdieria yellowstonensis</name>
    <dbReference type="NCBI Taxonomy" id="3028027"/>
    <lineage>
        <taxon>Eukaryota</taxon>
        <taxon>Rhodophyta</taxon>
        <taxon>Bangiophyceae</taxon>
        <taxon>Galdieriales</taxon>
        <taxon>Galdieriaceae</taxon>
        <taxon>Galdieria</taxon>
    </lineage>
</organism>
<evidence type="ECO:0000256" key="4">
    <source>
        <dbReference type="ARBA" id="ARBA00022824"/>
    </source>
</evidence>
<evidence type="ECO:0000256" key="7">
    <source>
        <dbReference type="RuleBase" id="RU365085"/>
    </source>
</evidence>
<protein>
    <recommendedName>
        <fullName evidence="7">Dolichol-phosphate mannosyltransferase subunit 3</fullName>
    </recommendedName>
</protein>
<keyword evidence="6 7" id="KW-0472">Membrane</keyword>
<keyword evidence="9" id="KW-1185">Reference proteome</keyword>
<dbReference type="GO" id="GO:0005789">
    <property type="term" value="C:endoplasmic reticulum membrane"/>
    <property type="evidence" value="ECO:0007669"/>
    <property type="project" value="UniProtKB-SubCell"/>
</dbReference>